<reference evidence="12" key="1">
    <citation type="submission" date="2025-08" db="UniProtKB">
        <authorList>
            <consortium name="Ensembl"/>
        </authorList>
    </citation>
    <scope>IDENTIFICATION</scope>
</reference>
<comment type="subcellular location">
    <subcellularLocation>
        <location evidence="1">Cell membrane</location>
        <topology evidence="1">Multi-pass membrane protein</topology>
    </subcellularLocation>
</comment>
<dbReference type="AlphaFoldDB" id="A0A673KCU3"/>
<keyword evidence="5" id="KW-1133">Transmembrane helix</keyword>
<evidence type="ECO:0000256" key="6">
    <source>
        <dbReference type="ARBA" id="ARBA00023040"/>
    </source>
</evidence>
<reference evidence="12" key="2">
    <citation type="submission" date="2025-09" db="UniProtKB">
        <authorList>
            <consortium name="Ensembl"/>
        </authorList>
    </citation>
    <scope>IDENTIFICATION</scope>
</reference>
<keyword evidence="13" id="KW-1185">Reference proteome</keyword>
<dbReference type="SUPFAM" id="SSF53822">
    <property type="entry name" value="Periplasmic binding protein-like I"/>
    <property type="match status" value="1"/>
</dbReference>
<keyword evidence="8" id="KW-0675">Receptor</keyword>
<evidence type="ECO:0000256" key="7">
    <source>
        <dbReference type="ARBA" id="ARBA00023136"/>
    </source>
</evidence>
<dbReference type="PRINTS" id="PR00248">
    <property type="entry name" value="GPCRMGR"/>
</dbReference>
<evidence type="ECO:0000256" key="1">
    <source>
        <dbReference type="ARBA" id="ARBA00004651"/>
    </source>
</evidence>
<dbReference type="PANTHER" id="PTHR24061:SF528">
    <property type="entry name" value="C-FAMILY ODORANT RECEPTOR OLFCD2-RELATED"/>
    <property type="match status" value="1"/>
</dbReference>
<organism evidence="12 13">
    <name type="scientific">Sinocyclocheilus rhinocerous</name>
    <dbReference type="NCBI Taxonomy" id="307959"/>
    <lineage>
        <taxon>Eukaryota</taxon>
        <taxon>Metazoa</taxon>
        <taxon>Chordata</taxon>
        <taxon>Craniata</taxon>
        <taxon>Vertebrata</taxon>
        <taxon>Euteleostomi</taxon>
        <taxon>Actinopterygii</taxon>
        <taxon>Neopterygii</taxon>
        <taxon>Teleostei</taxon>
        <taxon>Ostariophysi</taxon>
        <taxon>Cypriniformes</taxon>
        <taxon>Cyprinidae</taxon>
        <taxon>Cyprininae</taxon>
        <taxon>Sinocyclocheilus</taxon>
    </lineage>
</organism>
<evidence type="ECO:0000259" key="11">
    <source>
        <dbReference type="Pfam" id="PF01094"/>
    </source>
</evidence>
<evidence type="ECO:0000313" key="13">
    <source>
        <dbReference type="Proteomes" id="UP000472270"/>
    </source>
</evidence>
<keyword evidence="9" id="KW-0325">Glycoprotein</keyword>
<protein>
    <recommendedName>
        <fullName evidence="11">Receptor ligand binding region domain-containing protein</fullName>
    </recommendedName>
</protein>
<dbReference type="GO" id="GO:0004930">
    <property type="term" value="F:G protein-coupled receptor activity"/>
    <property type="evidence" value="ECO:0007669"/>
    <property type="project" value="UniProtKB-KW"/>
</dbReference>
<evidence type="ECO:0000256" key="3">
    <source>
        <dbReference type="ARBA" id="ARBA00022692"/>
    </source>
</evidence>
<evidence type="ECO:0000256" key="5">
    <source>
        <dbReference type="ARBA" id="ARBA00022989"/>
    </source>
</evidence>
<evidence type="ECO:0000256" key="10">
    <source>
        <dbReference type="ARBA" id="ARBA00023224"/>
    </source>
</evidence>
<evidence type="ECO:0000256" key="9">
    <source>
        <dbReference type="ARBA" id="ARBA00023180"/>
    </source>
</evidence>
<sequence length="352" mass="38959">MLFQSCKLCVYIPSPLSQKVLELCGAKAPIVANGKIYFHNKNFRLAQIMIFAIEEINRSDSLLPNVSIGYKIYDTCGSRLSSMSATMALMNGHVIAAEDRCNGQSPVHAIIGETESSTTVILARNTGPFKIPVVRTLAQIVKHFGWSWVGAVNSDSDYGNNGMTIFLKAAQEEGICVEYSVKFYRTETEKLKKVVDTIKKGTAKVIVAFLSHFEMGNLLDELSIENITDLQVIGVEAWITAKSLITPSSFRVLGGSIGFAVRKINIEGFADYIIKEFWDTAFSCSQKEGNSSQYALNCSQFQDLLALKNYKEDVLEQSYSSNVYKAVYAVAHSLHIMLNCKERSGCENVSET</sequence>
<keyword evidence="7" id="KW-0472">Membrane</keyword>
<evidence type="ECO:0000256" key="4">
    <source>
        <dbReference type="ARBA" id="ARBA00022729"/>
    </source>
</evidence>
<dbReference type="InterPro" id="IPR000337">
    <property type="entry name" value="GPCR_3"/>
</dbReference>
<evidence type="ECO:0000256" key="8">
    <source>
        <dbReference type="ARBA" id="ARBA00023170"/>
    </source>
</evidence>
<accession>A0A673KCU3</accession>
<dbReference type="PRINTS" id="PR00592">
    <property type="entry name" value="CASENSINGR"/>
</dbReference>
<keyword evidence="4" id="KW-0732">Signal</keyword>
<proteinExistence type="predicted"/>
<keyword evidence="2" id="KW-1003">Cell membrane</keyword>
<evidence type="ECO:0000313" key="12">
    <source>
        <dbReference type="Ensembl" id="ENSSRHP00000063562.1"/>
    </source>
</evidence>
<dbReference type="Proteomes" id="UP000472270">
    <property type="component" value="Unassembled WGS sequence"/>
</dbReference>
<dbReference type="Ensembl" id="ENSSRHT00000065324.1">
    <property type="protein sequence ID" value="ENSSRHP00000063562.1"/>
    <property type="gene ID" value="ENSSRHG00000031668.1"/>
</dbReference>
<keyword evidence="3" id="KW-0812">Transmembrane</keyword>
<feature type="domain" description="Receptor ligand binding region" evidence="11">
    <location>
        <begin position="49"/>
        <end position="134"/>
    </location>
</feature>
<dbReference type="GO" id="GO:0005886">
    <property type="term" value="C:plasma membrane"/>
    <property type="evidence" value="ECO:0007669"/>
    <property type="project" value="UniProtKB-SubCell"/>
</dbReference>
<keyword evidence="6" id="KW-0297">G-protein coupled receptor</keyword>
<dbReference type="Gene3D" id="3.40.50.2300">
    <property type="match status" value="3"/>
</dbReference>
<dbReference type="PANTHER" id="PTHR24061">
    <property type="entry name" value="CALCIUM-SENSING RECEPTOR-RELATED"/>
    <property type="match status" value="1"/>
</dbReference>
<dbReference type="FunFam" id="3.40.50.2300:FF:000016">
    <property type="entry name" value="Taste 1 receptor member 2"/>
    <property type="match status" value="1"/>
</dbReference>
<keyword evidence="10" id="KW-0807">Transducer</keyword>
<dbReference type="Pfam" id="PF01094">
    <property type="entry name" value="ANF_receptor"/>
    <property type="match status" value="2"/>
</dbReference>
<evidence type="ECO:0000256" key="2">
    <source>
        <dbReference type="ARBA" id="ARBA00022475"/>
    </source>
</evidence>
<dbReference type="InterPro" id="IPR000068">
    <property type="entry name" value="GPCR_3_Ca_sens_rcpt-rel"/>
</dbReference>
<name>A0A673KCU3_9TELE</name>
<dbReference type="InterPro" id="IPR028082">
    <property type="entry name" value="Peripla_BP_I"/>
</dbReference>
<feature type="domain" description="Receptor ligand binding region" evidence="11">
    <location>
        <begin position="135"/>
        <end position="342"/>
    </location>
</feature>
<dbReference type="InterPro" id="IPR001828">
    <property type="entry name" value="ANF_lig-bd_rcpt"/>
</dbReference>